<accession>A0A1D7Y608</accession>
<sequence>MADQSSHPARGGAAWHWWFLGPWAAIWFLADLHGGGYSWHYFANGSTLLFSGSGASPAGGLHLYANYPNLQIGPLAFLCAWVLGNLGGVVVAQLTMMSVGILVLWLIEQTALARQPDLRSRPQALRTTVAAAGAVFLIVWASLAVHYSHLDDVLALVFAALAIRAVVADVPALTGLSLGLAVDAKPWALVLLPLALAVARTRRRHVAFYAVAAVLLAWLPFVVADPATLGATQYHIVNEPSSALRALGVSAAGTPSWDRPAQLVLGCVLGAAAVLRGRWVAVPLLGIGARLLLDPGVYDYYSAGLLLGTLVWEALGLRRPVPVWSLVSFSALYLAPRLTNDAHVLGDLRLWLILAVTLSVLLAPRDWCVAPKPSKVAVGALRLPPQGPWVAHSVGAEASAPTGRPCITERD</sequence>
<dbReference type="AlphaFoldDB" id="A0A1D7Y608"/>
<reference evidence="3" key="1">
    <citation type="submission" date="2016-09" db="EMBL/GenBank/DDBJ databases">
        <title>Streptomyces puniciscabiei strain:TW1S1 Genome sequencing and assembly.</title>
        <authorList>
            <person name="Kim M.-K."/>
            <person name="Kim S.B."/>
        </authorList>
    </citation>
    <scope>NUCLEOTIDE SEQUENCE [LARGE SCALE GENOMIC DNA]</scope>
    <source>
        <strain evidence="3">TW1S1</strain>
    </source>
</reference>
<dbReference type="KEGG" id="spun:BFF78_07745"/>
<organism evidence="2 3">
    <name type="scientific">Streptomyces fodineus</name>
    <dbReference type="NCBI Taxonomy" id="1904616"/>
    <lineage>
        <taxon>Bacteria</taxon>
        <taxon>Bacillati</taxon>
        <taxon>Actinomycetota</taxon>
        <taxon>Actinomycetes</taxon>
        <taxon>Kitasatosporales</taxon>
        <taxon>Streptomycetaceae</taxon>
        <taxon>Streptomyces</taxon>
    </lineage>
</organism>
<evidence type="ECO:0008006" key="4">
    <source>
        <dbReference type="Google" id="ProtNLM"/>
    </source>
</evidence>
<feature type="transmembrane region" description="Helical" evidence="1">
    <location>
        <begin position="127"/>
        <end position="146"/>
    </location>
</feature>
<evidence type="ECO:0000256" key="1">
    <source>
        <dbReference type="SAM" id="Phobius"/>
    </source>
</evidence>
<keyword evidence="1" id="KW-1133">Transmembrane helix</keyword>
<feature type="transmembrane region" description="Helical" evidence="1">
    <location>
        <begin position="153"/>
        <end position="172"/>
    </location>
</feature>
<dbReference type="Proteomes" id="UP000094960">
    <property type="component" value="Chromosome"/>
</dbReference>
<feature type="transmembrane region" description="Helical" evidence="1">
    <location>
        <begin position="206"/>
        <end position="224"/>
    </location>
</feature>
<evidence type="ECO:0000313" key="2">
    <source>
        <dbReference type="EMBL" id="AOR30954.1"/>
    </source>
</evidence>
<dbReference type="EMBL" id="CP017248">
    <property type="protein sequence ID" value="AOR30954.1"/>
    <property type="molecule type" value="Genomic_DNA"/>
</dbReference>
<proteinExistence type="predicted"/>
<protein>
    <recommendedName>
        <fullName evidence="4">DUF2029 domain-containing protein</fullName>
    </recommendedName>
</protein>
<feature type="transmembrane region" description="Helical" evidence="1">
    <location>
        <begin position="75"/>
        <end position="107"/>
    </location>
</feature>
<keyword evidence="1" id="KW-0472">Membrane</keyword>
<gene>
    <name evidence="2" type="ORF">BFF78_07745</name>
</gene>
<keyword evidence="3" id="KW-1185">Reference proteome</keyword>
<evidence type="ECO:0000313" key="3">
    <source>
        <dbReference type="Proteomes" id="UP000094960"/>
    </source>
</evidence>
<name>A0A1D7Y608_9ACTN</name>
<feature type="transmembrane region" description="Helical" evidence="1">
    <location>
        <begin position="12"/>
        <end position="30"/>
    </location>
</feature>
<keyword evidence="1" id="KW-0812">Transmembrane</keyword>
<dbReference type="RefSeq" id="WP_069777606.1">
    <property type="nucleotide sequence ID" value="NZ_CP017248.1"/>
</dbReference>